<keyword evidence="4 7" id="KW-0547">Nucleotide-binding</keyword>
<evidence type="ECO:0000256" key="3">
    <source>
        <dbReference type="ARBA" id="ARBA00022679"/>
    </source>
</evidence>
<dbReference type="SUPFAM" id="SSF56112">
    <property type="entry name" value="Protein kinase-like (PK-like)"/>
    <property type="match status" value="1"/>
</dbReference>
<dbReference type="PROSITE" id="PS50011">
    <property type="entry name" value="PROTEIN_KINASE_DOM"/>
    <property type="match status" value="1"/>
</dbReference>
<dbReference type="FunFam" id="1.10.510.10:FF:000021">
    <property type="entry name" value="Serine/threonine protein kinase"/>
    <property type="match status" value="1"/>
</dbReference>
<dbReference type="PROSITE" id="PS00108">
    <property type="entry name" value="PROTEIN_KINASE_ST"/>
    <property type="match status" value="1"/>
</dbReference>
<dbReference type="OrthoDB" id="6111975at2"/>
<dbReference type="RefSeq" id="WP_146411281.1">
    <property type="nucleotide sequence ID" value="NZ_SJPZ01000001.1"/>
</dbReference>
<evidence type="ECO:0000256" key="8">
    <source>
        <dbReference type="SAM" id="MobiDB-lite"/>
    </source>
</evidence>
<keyword evidence="3 10" id="KW-0808">Transferase</keyword>
<dbReference type="InterPro" id="IPR000719">
    <property type="entry name" value="Prot_kinase_dom"/>
</dbReference>
<comment type="caution">
    <text evidence="10">The sequence shown here is derived from an EMBL/GenBank/DDBJ whole genome shotgun (WGS) entry which is preliminary data.</text>
</comment>
<feature type="region of interest" description="Disordered" evidence="8">
    <location>
        <begin position="467"/>
        <end position="540"/>
    </location>
</feature>
<evidence type="ECO:0000256" key="5">
    <source>
        <dbReference type="ARBA" id="ARBA00022777"/>
    </source>
</evidence>
<proteinExistence type="predicted"/>
<dbReference type="InterPro" id="IPR041916">
    <property type="entry name" value="Anti_sigma_zinc_sf"/>
</dbReference>
<dbReference type="InterPro" id="IPR011009">
    <property type="entry name" value="Kinase-like_dom_sf"/>
</dbReference>
<keyword evidence="2" id="KW-0723">Serine/threonine-protein kinase</keyword>
<feature type="compositionally biased region" description="Low complexity" evidence="8">
    <location>
        <begin position="519"/>
        <end position="528"/>
    </location>
</feature>
<feature type="binding site" evidence="7">
    <location>
        <position position="134"/>
    </location>
    <ligand>
        <name>ATP</name>
        <dbReference type="ChEBI" id="CHEBI:30616"/>
    </ligand>
</feature>
<dbReference type="PANTHER" id="PTHR43289">
    <property type="entry name" value="MITOGEN-ACTIVATED PROTEIN KINASE KINASE KINASE 20-RELATED"/>
    <property type="match status" value="1"/>
</dbReference>
<reference evidence="10 11" key="1">
    <citation type="submission" date="2019-02" db="EMBL/GenBank/DDBJ databases">
        <title>Deep-cultivation of Planctomycetes and their phenomic and genomic characterization uncovers novel biology.</title>
        <authorList>
            <person name="Wiegand S."/>
            <person name="Jogler M."/>
            <person name="Boedeker C."/>
            <person name="Pinto D."/>
            <person name="Vollmers J."/>
            <person name="Rivas-Marin E."/>
            <person name="Kohn T."/>
            <person name="Peeters S.H."/>
            <person name="Heuer A."/>
            <person name="Rast P."/>
            <person name="Oberbeckmann S."/>
            <person name="Bunk B."/>
            <person name="Jeske O."/>
            <person name="Meyerdierks A."/>
            <person name="Storesund J.E."/>
            <person name="Kallscheuer N."/>
            <person name="Luecker S."/>
            <person name="Lage O.M."/>
            <person name="Pohl T."/>
            <person name="Merkel B.J."/>
            <person name="Hornburger P."/>
            <person name="Mueller R.-W."/>
            <person name="Bruemmer F."/>
            <person name="Labrenz M."/>
            <person name="Spormann A.M."/>
            <person name="Op Den Camp H."/>
            <person name="Overmann J."/>
            <person name="Amann R."/>
            <person name="Jetten M.S.M."/>
            <person name="Mascher T."/>
            <person name="Medema M.H."/>
            <person name="Devos D.P."/>
            <person name="Kaster A.-K."/>
            <person name="Ovreas L."/>
            <person name="Rohde M."/>
            <person name="Galperin M.Y."/>
            <person name="Jogler C."/>
        </authorList>
    </citation>
    <scope>NUCLEOTIDE SEQUENCE [LARGE SCALE GENOMIC DNA]</scope>
    <source>
        <strain evidence="10 11">V7</strain>
    </source>
</reference>
<dbReference type="EC" id="2.7.11.1" evidence="1"/>
<dbReference type="Gene3D" id="3.30.200.20">
    <property type="entry name" value="Phosphorylase Kinase, domain 1"/>
    <property type="match status" value="1"/>
</dbReference>
<dbReference type="CDD" id="cd14014">
    <property type="entry name" value="STKc_PknB_like"/>
    <property type="match status" value="1"/>
</dbReference>
<evidence type="ECO:0000256" key="1">
    <source>
        <dbReference type="ARBA" id="ARBA00012513"/>
    </source>
</evidence>
<dbReference type="GO" id="GO:0004674">
    <property type="term" value="F:protein serine/threonine kinase activity"/>
    <property type="evidence" value="ECO:0007669"/>
    <property type="project" value="UniProtKB-KW"/>
</dbReference>
<dbReference type="Gene3D" id="1.10.510.10">
    <property type="entry name" value="Transferase(Phosphotransferase) domain 1"/>
    <property type="match status" value="1"/>
</dbReference>
<dbReference type="InterPro" id="IPR008271">
    <property type="entry name" value="Ser/Thr_kinase_AS"/>
</dbReference>
<evidence type="ECO:0000313" key="10">
    <source>
        <dbReference type="EMBL" id="TWU65372.1"/>
    </source>
</evidence>
<accession>A0A5C6FQF2</accession>
<evidence type="ECO:0000256" key="2">
    <source>
        <dbReference type="ARBA" id="ARBA00022527"/>
    </source>
</evidence>
<evidence type="ECO:0000313" key="11">
    <source>
        <dbReference type="Proteomes" id="UP000316476"/>
    </source>
</evidence>
<evidence type="ECO:0000256" key="4">
    <source>
        <dbReference type="ARBA" id="ARBA00022741"/>
    </source>
</evidence>
<dbReference type="Pfam" id="PF00069">
    <property type="entry name" value="Pkinase"/>
    <property type="match status" value="1"/>
</dbReference>
<dbReference type="InterPro" id="IPR017441">
    <property type="entry name" value="Protein_kinase_ATP_BS"/>
</dbReference>
<feature type="compositionally biased region" description="Pro residues" evidence="8">
    <location>
        <begin position="484"/>
        <end position="493"/>
    </location>
</feature>
<dbReference type="Proteomes" id="UP000316476">
    <property type="component" value="Unassembled WGS sequence"/>
</dbReference>
<dbReference type="SMART" id="SM00220">
    <property type="entry name" value="S_TKc"/>
    <property type="match status" value="1"/>
</dbReference>
<feature type="domain" description="Protein kinase" evidence="9">
    <location>
        <begin position="105"/>
        <end position="378"/>
    </location>
</feature>
<evidence type="ECO:0000256" key="6">
    <source>
        <dbReference type="ARBA" id="ARBA00022840"/>
    </source>
</evidence>
<organism evidence="10 11">
    <name type="scientific">Crateriforma conspicua</name>
    <dbReference type="NCBI Taxonomy" id="2527996"/>
    <lineage>
        <taxon>Bacteria</taxon>
        <taxon>Pseudomonadati</taxon>
        <taxon>Planctomycetota</taxon>
        <taxon>Planctomycetia</taxon>
        <taxon>Planctomycetales</taxon>
        <taxon>Planctomycetaceae</taxon>
        <taxon>Crateriforma</taxon>
    </lineage>
</organism>
<dbReference type="AlphaFoldDB" id="A0A5C6FQF2"/>
<keyword evidence="5 10" id="KW-0418">Kinase</keyword>
<dbReference type="PROSITE" id="PS00107">
    <property type="entry name" value="PROTEIN_KINASE_ATP"/>
    <property type="match status" value="1"/>
</dbReference>
<dbReference type="GO" id="GO:0005524">
    <property type="term" value="F:ATP binding"/>
    <property type="evidence" value="ECO:0007669"/>
    <property type="project" value="UniProtKB-UniRule"/>
</dbReference>
<protein>
    <recommendedName>
        <fullName evidence="1">non-specific serine/threonine protein kinase</fullName>
        <ecNumber evidence="1">2.7.11.1</ecNumber>
    </recommendedName>
</protein>
<dbReference type="Gene3D" id="1.10.10.1320">
    <property type="entry name" value="Anti-sigma factor, zinc-finger domain"/>
    <property type="match status" value="1"/>
</dbReference>
<dbReference type="PANTHER" id="PTHR43289:SF6">
    <property type="entry name" value="SERINE_THREONINE-PROTEIN KINASE NEKL-3"/>
    <property type="match status" value="1"/>
</dbReference>
<dbReference type="EMBL" id="SJPZ01000001">
    <property type="protein sequence ID" value="TWU65372.1"/>
    <property type="molecule type" value="Genomic_DNA"/>
</dbReference>
<sequence precursor="true">MIRIPENCPTQWLTGLLDQTLESDQESAVTRHLESCPTCRERLQSMAADDAFFDQAKTFLSDQDVKTTLHPWQNERSGADGQIRRFLPHLEPSANPGGLGRMDQYEIHRLVGWGGMGIVLQATDPSLSRPVAIKVLHPHLAANGPARHRFNREARAAAAVNHASVVPIHSVDADHDPPYLVMAYVPGGSLQDRIDANGPLDIEECLRIGLQIAEGLAAAHRQGLVHRDIKPANILLDHGQDRAMLTDFGLAQALDDAGQTCSGTIAGTPQFMSPEQARGLTVDARSDVFSLGSVFYAMLTGRPPFRGESSLRVLTQIQEDSHRPLSSIRSGIPMWLERLVHRMLAKDRSQRIQSADEAAELIRGCLSHHSAPHDHPVPSSLCVSAGTSSLLLNVARFRNIGVGVLALAAVTIFAIATQEWLAPESDSQSAPGPAPVQIATPDHAADLPAVENLPDWAWGDLTSQGSSVPLVDPPSKVPFAQSSPVPPYQPIPPDVTAWDDGLDPVLSAMRDRLSGFRVPSSTTTSSPSAPEPDAGETPDE</sequence>
<gene>
    <name evidence="10" type="primary">pknB_5</name>
    <name evidence="10" type="ORF">V7x_09190</name>
</gene>
<name>A0A5C6FQF2_9PLAN</name>
<evidence type="ECO:0000256" key="7">
    <source>
        <dbReference type="PROSITE-ProRule" id="PRU10141"/>
    </source>
</evidence>
<keyword evidence="6 7" id="KW-0067">ATP-binding</keyword>
<evidence type="ECO:0000259" key="9">
    <source>
        <dbReference type="PROSITE" id="PS50011"/>
    </source>
</evidence>